<dbReference type="SUPFAM" id="SSF53187">
    <property type="entry name" value="Zn-dependent exopeptidases"/>
    <property type="match status" value="1"/>
</dbReference>
<dbReference type="AlphaFoldDB" id="A0A645EUS7"/>
<name>A0A645EUS7_9ZZZZ</name>
<dbReference type="GO" id="GO:0016787">
    <property type="term" value="F:hydrolase activity"/>
    <property type="evidence" value="ECO:0007669"/>
    <property type="project" value="InterPro"/>
</dbReference>
<evidence type="ECO:0000313" key="1">
    <source>
        <dbReference type="EMBL" id="MPN05788.1"/>
    </source>
</evidence>
<dbReference type="EMBL" id="VSSQ01051694">
    <property type="protein sequence ID" value="MPN05788.1"/>
    <property type="molecule type" value="Genomic_DNA"/>
</dbReference>
<comment type="caution">
    <text evidence="1">The sequence shown here is derived from an EMBL/GenBank/DDBJ whole genome shotgun (WGS) entry which is preliminary data.</text>
</comment>
<gene>
    <name evidence="1" type="ORF">SDC9_153041</name>
</gene>
<sequence>MEIDVRCKVDADGKQLMDAMQKISDTQFVPGSSSQFKRVMYRPPIEKSAASIRLFEKLQIAAGRVGTTVRERYCGGGTDGNYTSAEGIPTIDSLGPIGAMEHTDKEYILLDTYYSRTALLGEFIVEICRG</sequence>
<dbReference type="InterPro" id="IPR002933">
    <property type="entry name" value="Peptidase_M20"/>
</dbReference>
<dbReference type="Pfam" id="PF01546">
    <property type="entry name" value="Peptidase_M20"/>
    <property type="match status" value="1"/>
</dbReference>
<proteinExistence type="predicted"/>
<evidence type="ECO:0008006" key="2">
    <source>
        <dbReference type="Google" id="ProtNLM"/>
    </source>
</evidence>
<dbReference type="Gene3D" id="3.30.70.360">
    <property type="match status" value="1"/>
</dbReference>
<dbReference type="Gene3D" id="3.40.630.10">
    <property type="entry name" value="Zn peptidases"/>
    <property type="match status" value="1"/>
</dbReference>
<reference evidence="1" key="1">
    <citation type="submission" date="2019-08" db="EMBL/GenBank/DDBJ databases">
        <authorList>
            <person name="Kucharzyk K."/>
            <person name="Murdoch R.W."/>
            <person name="Higgins S."/>
            <person name="Loffler F."/>
        </authorList>
    </citation>
    <scope>NUCLEOTIDE SEQUENCE</scope>
</reference>
<accession>A0A645EUS7</accession>
<organism evidence="1">
    <name type="scientific">bioreactor metagenome</name>
    <dbReference type="NCBI Taxonomy" id="1076179"/>
    <lineage>
        <taxon>unclassified sequences</taxon>
        <taxon>metagenomes</taxon>
        <taxon>ecological metagenomes</taxon>
    </lineage>
</organism>
<protein>
    <recommendedName>
        <fullName evidence="2">Carboxypeptidase G2</fullName>
    </recommendedName>
</protein>